<dbReference type="GO" id="GO:0052689">
    <property type="term" value="F:carboxylic ester hydrolase activity"/>
    <property type="evidence" value="ECO:0007669"/>
    <property type="project" value="TreeGrafter"/>
</dbReference>
<evidence type="ECO:0000256" key="3">
    <source>
        <dbReference type="RuleBase" id="RU361235"/>
    </source>
</evidence>
<gene>
    <name evidence="5" type="ORF">PFICI_08572</name>
</gene>
<comment type="similarity">
    <text evidence="1 3">Belongs to the type-B carboxylesterase/lipase family.</text>
</comment>
<dbReference type="PROSITE" id="PS00122">
    <property type="entry name" value="CARBOXYLESTERASE_B_1"/>
    <property type="match status" value="1"/>
</dbReference>
<dbReference type="InterPro" id="IPR019819">
    <property type="entry name" value="Carboxylesterase_B_CS"/>
</dbReference>
<keyword evidence="2 3" id="KW-0378">Hydrolase</keyword>
<sequence>MASILKTFWLSIACASYIFPSSAHAKYDNIESPRVGIVNGTYRGVYNSQYKQDYFLGMPYAQPPVGDLRLRVPQSLNSSWADTRNATDYGPICLGTGQTGEVSEDCLTINVIRPTGVERGDGLAVAVWIYGGGFVSGGSAMQQYNLSFIVDQSVQMGTPMIAVSLNYRLHCWGFMWSKEIYDEGSANLGFRDQRLALYWIQENIAAFGGEPTKVTIWGESAGAHSVGVQLTAYGGRDDSLFRAAISQSGAPSTYDRYQTAEDWQPFYDAVVEATNCSTPSGDSLACLRTIETNALLSIFQNDSIIPTHTLTGTTGPQFVSVIDDDFIMESGTKQLREGNFVKVPYMIGANADEGTSFSTKGAVNTTADFLKLLASWGLDNSTVTSLAALYPDIPEIGIPKTMVGRPPAGYGEQYKRAAAYGGDINIHAPRRLANQIWAEYNVTSYSYLFDVVTTVAGPNVGVPHGAEVPFVFNNLLGTGYDNSTNVFLNGPETFKQLAATMSRMWVSFVTRLDPNYSGTANAYWPEYAASYAQNLIFDVNMTSQVYSQLDTYRAEAIAYIGATLDTAFGH</sequence>
<evidence type="ECO:0000256" key="2">
    <source>
        <dbReference type="ARBA" id="ARBA00022801"/>
    </source>
</evidence>
<dbReference type="PROSITE" id="PS00941">
    <property type="entry name" value="CARBOXYLESTERASE_B_2"/>
    <property type="match status" value="1"/>
</dbReference>
<keyword evidence="3" id="KW-0732">Signal</keyword>
<dbReference type="Pfam" id="PF00135">
    <property type="entry name" value="COesterase"/>
    <property type="match status" value="1"/>
</dbReference>
<feature type="signal peptide" evidence="3">
    <location>
        <begin position="1"/>
        <end position="25"/>
    </location>
</feature>
<evidence type="ECO:0000313" key="5">
    <source>
        <dbReference type="EMBL" id="ETS78719.1"/>
    </source>
</evidence>
<dbReference type="Gene3D" id="3.40.50.1820">
    <property type="entry name" value="alpha/beta hydrolase"/>
    <property type="match status" value="1"/>
</dbReference>
<organism evidence="5 6">
    <name type="scientific">Pestalotiopsis fici (strain W106-1 / CGMCC3.15140)</name>
    <dbReference type="NCBI Taxonomy" id="1229662"/>
    <lineage>
        <taxon>Eukaryota</taxon>
        <taxon>Fungi</taxon>
        <taxon>Dikarya</taxon>
        <taxon>Ascomycota</taxon>
        <taxon>Pezizomycotina</taxon>
        <taxon>Sordariomycetes</taxon>
        <taxon>Xylariomycetidae</taxon>
        <taxon>Amphisphaeriales</taxon>
        <taxon>Sporocadaceae</taxon>
        <taxon>Pestalotiopsis</taxon>
    </lineage>
</organism>
<dbReference type="KEGG" id="pfy:PFICI_08572"/>
<protein>
    <recommendedName>
        <fullName evidence="3">Carboxylic ester hydrolase</fullName>
        <ecNumber evidence="3">3.1.1.-</ecNumber>
    </recommendedName>
</protein>
<feature type="chain" id="PRO_5005150169" description="Carboxylic ester hydrolase" evidence="3">
    <location>
        <begin position="26"/>
        <end position="570"/>
    </location>
</feature>
<dbReference type="EC" id="3.1.1.-" evidence="3"/>
<evidence type="ECO:0000313" key="6">
    <source>
        <dbReference type="Proteomes" id="UP000030651"/>
    </source>
</evidence>
<proteinExistence type="inferred from homology"/>
<dbReference type="ESTHER" id="9pezi-w3wy77">
    <property type="family name" value="Fungal_carboxylesterase_lipase"/>
</dbReference>
<accession>W3WY77</accession>
<dbReference type="EMBL" id="KI912114">
    <property type="protein sequence ID" value="ETS78719.1"/>
    <property type="molecule type" value="Genomic_DNA"/>
</dbReference>
<dbReference type="PANTHER" id="PTHR43918">
    <property type="entry name" value="ACETYLCHOLINESTERASE"/>
    <property type="match status" value="1"/>
</dbReference>
<dbReference type="GeneID" id="19273585"/>
<name>W3WY77_PESFW</name>
<dbReference type="AlphaFoldDB" id="W3WY77"/>
<evidence type="ECO:0000259" key="4">
    <source>
        <dbReference type="Pfam" id="PF00135"/>
    </source>
</evidence>
<dbReference type="InterPro" id="IPR019826">
    <property type="entry name" value="Carboxylesterase_B_AS"/>
</dbReference>
<dbReference type="InterPro" id="IPR002018">
    <property type="entry name" value="CarbesteraseB"/>
</dbReference>
<dbReference type="eggNOG" id="KOG4389">
    <property type="taxonomic scope" value="Eukaryota"/>
</dbReference>
<dbReference type="RefSeq" id="XP_007835344.1">
    <property type="nucleotide sequence ID" value="XM_007837153.1"/>
</dbReference>
<reference evidence="6" key="1">
    <citation type="journal article" date="2015" name="BMC Genomics">
        <title>Genomic and transcriptomic analysis of the endophytic fungus Pestalotiopsis fici reveals its lifestyle and high potential for synthesis of natural products.</title>
        <authorList>
            <person name="Wang X."/>
            <person name="Zhang X."/>
            <person name="Liu L."/>
            <person name="Xiang M."/>
            <person name="Wang W."/>
            <person name="Sun X."/>
            <person name="Che Y."/>
            <person name="Guo L."/>
            <person name="Liu G."/>
            <person name="Guo L."/>
            <person name="Wang C."/>
            <person name="Yin W.B."/>
            <person name="Stadler M."/>
            <person name="Zhang X."/>
            <person name="Liu X."/>
        </authorList>
    </citation>
    <scope>NUCLEOTIDE SEQUENCE [LARGE SCALE GENOMIC DNA]</scope>
    <source>
        <strain evidence="6">W106-1 / CGMCC3.15140</strain>
    </source>
</reference>
<dbReference type="SUPFAM" id="SSF53474">
    <property type="entry name" value="alpha/beta-Hydrolases"/>
    <property type="match status" value="1"/>
</dbReference>
<dbReference type="OrthoDB" id="408631at2759"/>
<dbReference type="InParanoid" id="W3WY77"/>
<feature type="domain" description="Carboxylesterase type B" evidence="4">
    <location>
        <begin position="35"/>
        <end position="542"/>
    </location>
</feature>
<keyword evidence="6" id="KW-1185">Reference proteome</keyword>
<dbReference type="Proteomes" id="UP000030651">
    <property type="component" value="Unassembled WGS sequence"/>
</dbReference>
<dbReference type="PANTHER" id="PTHR43918:SF4">
    <property type="entry name" value="CARBOXYLIC ESTER HYDROLASE"/>
    <property type="match status" value="1"/>
</dbReference>
<dbReference type="OMA" id="KASNCAD"/>
<evidence type="ECO:0000256" key="1">
    <source>
        <dbReference type="ARBA" id="ARBA00005964"/>
    </source>
</evidence>
<dbReference type="InterPro" id="IPR029058">
    <property type="entry name" value="AB_hydrolase_fold"/>
</dbReference>
<dbReference type="InterPro" id="IPR050654">
    <property type="entry name" value="AChE-related_enzymes"/>
</dbReference>
<dbReference type="HOGENOM" id="CLU_006586_10_6_1"/>